<evidence type="ECO:0000259" key="1">
    <source>
        <dbReference type="PROSITE" id="PS50835"/>
    </source>
</evidence>
<accession>A0A6A4W516</accession>
<gene>
    <name evidence="2" type="primary">DSCAM_9</name>
    <name evidence="2" type="ORF">FJT64_025499</name>
</gene>
<dbReference type="PROSITE" id="PS50835">
    <property type="entry name" value="IG_LIKE"/>
    <property type="match status" value="1"/>
</dbReference>
<dbReference type="SMART" id="SM00409">
    <property type="entry name" value="IG"/>
    <property type="match status" value="2"/>
</dbReference>
<dbReference type="Pfam" id="PF07686">
    <property type="entry name" value="V-set"/>
    <property type="match status" value="1"/>
</dbReference>
<dbReference type="OrthoDB" id="6365338at2759"/>
<organism evidence="2 3">
    <name type="scientific">Amphibalanus amphitrite</name>
    <name type="common">Striped barnacle</name>
    <name type="synonym">Balanus amphitrite</name>
    <dbReference type="NCBI Taxonomy" id="1232801"/>
    <lineage>
        <taxon>Eukaryota</taxon>
        <taxon>Metazoa</taxon>
        <taxon>Ecdysozoa</taxon>
        <taxon>Arthropoda</taxon>
        <taxon>Crustacea</taxon>
        <taxon>Multicrustacea</taxon>
        <taxon>Cirripedia</taxon>
        <taxon>Thoracica</taxon>
        <taxon>Thoracicalcarea</taxon>
        <taxon>Balanomorpha</taxon>
        <taxon>Balanoidea</taxon>
        <taxon>Balanidae</taxon>
        <taxon>Amphibalaninae</taxon>
        <taxon>Amphibalanus</taxon>
    </lineage>
</organism>
<dbReference type="PANTHER" id="PTHR23279">
    <property type="entry name" value="DEFECTIVE PROBOSCIS EXTENSION RESPONSE DPR -RELATED"/>
    <property type="match status" value="1"/>
</dbReference>
<dbReference type="PANTHER" id="PTHR23279:SF36">
    <property type="entry name" value="DEFECTIVE PROBOSCIS EXTENSION RESPONSE 9, ISOFORM A"/>
    <property type="match status" value="1"/>
</dbReference>
<dbReference type="InterPro" id="IPR013783">
    <property type="entry name" value="Ig-like_fold"/>
</dbReference>
<comment type="caution">
    <text evidence="2">The sequence shown here is derived from an EMBL/GenBank/DDBJ whole genome shotgun (WGS) entry which is preliminary data.</text>
</comment>
<reference evidence="2 3" key="1">
    <citation type="submission" date="2019-07" db="EMBL/GenBank/DDBJ databases">
        <title>Draft genome assembly of a fouling barnacle, Amphibalanus amphitrite (Darwin, 1854): The first reference genome for Thecostraca.</title>
        <authorList>
            <person name="Kim W."/>
        </authorList>
    </citation>
    <scope>NUCLEOTIDE SEQUENCE [LARGE SCALE GENOMIC DNA]</scope>
    <source>
        <strain evidence="2">SNU_AA5</strain>
        <tissue evidence="2">Soma without cirri and trophi</tissue>
    </source>
</reference>
<dbReference type="AlphaFoldDB" id="A0A6A4W516"/>
<dbReference type="SMART" id="SM00408">
    <property type="entry name" value="IGc2"/>
    <property type="match status" value="2"/>
</dbReference>
<dbReference type="Pfam" id="PF13927">
    <property type="entry name" value="Ig_3"/>
    <property type="match status" value="1"/>
</dbReference>
<dbReference type="EMBL" id="VIIS01001065">
    <property type="protein sequence ID" value="KAF0302406.1"/>
    <property type="molecule type" value="Genomic_DNA"/>
</dbReference>
<dbReference type="InterPro" id="IPR003599">
    <property type="entry name" value="Ig_sub"/>
</dbReference>
<dbReference type="InterPro" id="IPR013106">
    <property type="entry name" value="Ig_V-set"/>
</dbReference>
<dbReference type="Proteomes" id="UP000440578">
    <property type="component" value="Unassembled WGS sequence"/>
</dbReference>
<protein>
    <submittedName>
        <fullName evidence="2">Down syndrome cell adhesion molecule</fullName>
    </submittedName>
</protein>
<dbReference type="SUPFAM" id="SSF48726">
    <property type="entry name" value="Immunoglobulin"/>
    <property type="match status" value="2"/>
</dbReference>
<dbReference type="GO" id="GO:0032589">
    <property type="term" value="C:neuron projection membrane"/>
    <property type="evidence" value="ECO:0007669"/>
    <property type="project" value="TreeGrafter"/>
</dbReference>
<dbReference type="InterPro" id="IPR036179">
    <property type="entry name" value="Ig-like_dom_sf"/>
</dbReference>
<evidence type="ECO:0000313" key="3">
    <source>
        <dbReference type="Proteomes" id="UP000440578"/>
    </source>
</evidence>
<dbReference type="Gene3D" id="2.60.40.10">
    <property type="entry name" value="Immunoglobulins"/>
    <property type="match status" value="2"/>
</dbReference>
<sequence>MCRQVSWAHELQVLANGMHVFADPRRFKPLHQKYSDDWSLRIRSVRPSDAGLYLCQVGTTPPIAHYLYLTVIEPRVEIVGGPDLYINRGSNANLTCVIHGDYNGPNNVRWTHNNKLVQFDPSRSGVRVTTTHKEDRTISSFSIERALPSDSGEYFCDPDGLHQVKVIVHVLIDDHPAAMQTSGQIGLSQSAAASLLLLLSGTALLLGRG</sequence>
<dbReference type="InterPro" id="IPR037448">
    <property type="entry name" value="Zig-8"/>
</dbReference>
<dbReference type="InterPro" id="IPR007110">
    <property type="entry name" value="Ig-like_dom"/>
</dbReference>
<dbReference type="InterPro" id="IPR003598">
    <property type="entry name" value="Ig_sub2"/>
</dbReference>
<dbReference type="GO" id="GO:0050808">
    <property type="term" value="P:synapse organization"/>
    <property type="evidence" value="ECO:0007669"/>
    <property type="project" value="TreeGrafter"/>
</dbReference>
<dbReference type="CDD" id="cd00096">
    <property type="entry name" value="Ig"/>
    <property type="match status" value="1"/>
</dbReference>
<proteinExistence type="predicted"/>
<evidence type="ECO:0000313" key="2">
    <source>
        <dbReference type="EMBL" id="KAF0302406.1"/>
    </source>
</evidence>
<feature type="domain" description="Ig-like" evidence="1">
    <location>
        <begin position="74"/>
        <end position="156"/>
    </location>
</feature>
<name>A0A6A4W516_AMPAM</name>
<keyword evidence="3" id="KW-1185">Reference proteome</keyword>